<protein>
    <submittedName>
        <fullName evidence="1">Uncharacterized protein</fullName>
    </submittedName>
</protein>
<keyword evidence="2" id="KW-1185">Reference proteome</keyword>
<sequence length="137" mass="14593">MSAAVSGEILSAGNDAGNSQFSCSECLSHEILNVSSCGVADASNNFNLSPNVPLIYIHISLISNDGLKTHLGLNVMGSCVDRCDWLDEFASSPYNGDESSGPEDVFQARYNLNIGRLVDKASSLGGGNHRKQKSRKK</sequence>
<evidence type="ECO:0000313" key="2">
    <source>
        <dbReference type="Proteomes" id="UP001552299"/>
    </source>
</evidence>
<organism evidence="1 2">
    <name type="scientific">Dendrobium thyrsiflorum</name>
    <name type="common">Pinecone-like raceme dendrobium</name>
    <name type="synonym">Orchid</name>
    <dbReference type="NCBI Taxonomy" id="117978"/>
    <lineage>
        <taxon>Eukaryota</taxon>
        <taxon>Viridiplantae</taxon>
        <taxon>Streptophyta</taxon>
        <taxon>Embryophyta</taxon>
        <taxon>Tracheophyta</taxon>
        <taxon>Spermatophyta</taxon>
        <taxon>Magnoliopsida</taxon>
        <taxon>Liliopsida</taxon>
        <taxon>Asparagales</taxon>
        <taxon>Orchidaceae</taxon>
        <taxon>Epidendroideae</taxon>
        <taxon>Malaxideae</taxon>
        <taxon>Dendrobiinae</taxon>
        <taxon>Dendrobium</taxon>
    </lineage>
</organism>
<dbReference type="Proteomes" id="UP001552299">
    <property type="component" value="Unassembled WGS sequence"/>
</dbReference>
<dbReference type="EMBL" id="JANQDX010000014">
    <property type="protein sequence ID" value="KAL0912639.1"/>
    <property type="molecule type" value="Genomic_DNA"/>
</dbReference>
<reference evidence="1 2" key="1">
    <citation type="journal article" date="2024" name="Plant Biotechnol. J.">
        <title>Dendrobium thyrsiflorum genome and its molecular insights into genes involved in important horticultural traits.</title>
        <authorList>
            <person name="Chen B."/>
            <person name="Wang J.Y."/>
            <person name="Zheng P.J."/>
            <person name="Li K.L."/>
            <person name="Liang Y.M."/>
            <person name="Chen X.F."/>
            <person name="Zhang C."/>
            <person name="Zhao X."/>
            <person name="He X."/>
            <person name="Zhang G.Q."/>
            <person name="Liu Z.J."/>
            <person name="Xu Q."/>
        </authorList>
    </citation>
    <scope>NUCLEOTIDE SEQUENCE [LARGE SCALE GENOMIC DNA]</scope>
    <source>
        <strain evidence="1">GZMU011</strain>
    </source>
</reference>
<name>A0ABD0UJ31_DENTH</name>
<accession>A0ABD0UJ31</accession>
<evidence type="ECO:0000313" key="1">
    <source>
        <dbReference type="EMBL" id="KAL0912639.1"/>
    </source>
</evidence>
<proteinExistence type="predicted"/>
<gene>
    <name evidence="1" type="ORF">M5K25_018627</name>
</gene>
<dbReference type="AlphaFoldDB" id="A0ABD0UJ31"/>
<comment type="caution">
    <text evidence="1">The sequence shown here is derived from an EMBL/GenBank/DDBJ whole genome shotgun (WGS) entry which is preliminary data.</text>
</comment>